<dbReference type="CDD" id="cd08977">
    <property type="entry name" value="SusD"/>
    <property type="match status" value="1"/>
</dbReference>
<dbReference type="Proteomes" id="UP000050827">
    <property type="component" value="Unassembled WGS sequence"/>
</dbReference>
<evidence type="ECO:0000256" key="5">
    <source>
        <dbReference type="ARBA" id="ARBA00023237"/>
    </source>
</evidence>
<evidence type="ECO:0000313" key="8">
    <source>
        <dbReference type="EMBL" id="KQC29973.1"/>
    </source>
</evidence>
<proteinExistence type="inferred from homology"/>
<comment type="caution">
    <text evidence="8">The sequence shown here is derived from an EMBL/GenBank/DDBJ whole genome shotgun (WGS) entry which is preliminary data.</text>
</comment>
<comment type="similarity">
    <text evidence="2">Belongs to the SusD family.</text>
</comment>
<keyword evidence="3" id="KW-0732">Signal</keyword>
<evidence type="ECO:0000256" key="2">
    <source>
        <dbReference type="ARBA" id="ARBA00006275"/>
    </source>
</evidence>
<dbReference type="EMBL" id="LCTZ01000002">
    <property type="protein sequence ID" value="KQC29973.1"/>
    <property type="molecule type" value="Genomic_DNA"/>
</dbReference>
<dbReference type="PATRIC" id="fig|1547436.3.peg.1825"/>
<evidence type="ECO:0000256" key="3">
    <source>
        <dbReference type="ARBA" id="ARBA00022729"/>
    </source>
</evidence>
<dbReference type="SUPFAM" id="SSF48452">
    <property type="entry name" value="TPR-like"/>
    <property type="match status" value="1"/>
</dbReference>
<organism evidence="8 9">
    <name type="scientific">Flagellimonas eckloniae</name>
    <dbReference type="NCBI Taxonomy" id="346185"/>
    <lineage>
        <taxon>Bacteria</taxon>
        <taxon>Pseudomonadati</taxon>
        <taxon>Bacteroidota</taxon>
        <taxon>Flavobacteriia</taxon>
        <taxon>Flavobacteriales</taxon>
        <taxon>Flavobacteriaceae</taxon>
        <taxon>Flagellimonas</taxon>
    </lineage>
</organism>
<dbReference type="InterPro" id="IPR033985">
    <property type="entry name" value="SusD-like_N"/>
</dbReference>
<dbReference type="Pfam" id="PF14322">
    <property type="entry name" value="SusD-like_3"/>
    <property type="match status" value="1"/>
</dbReference>
<keyword evidence="5" id="KW-0998">Cell outer membrane</keyword>
<name>A0A0Q1H8H1_9FLAO</name>
<feature type="domain" description="SusD-like N-terminal" evidence="7">
    <location>
        <begin position="46"/>
        <end position="233"/>
    </location>
</feature>
<comment type="subcellular location">
    <subcellularLocation>
        <location evidence="1">Cell outer membrane</location>
    </subcellularLocation>
</comment>
<dbReference type="Gene3D" id="1.25.40.390">
    <property type="match status" value="1"/>
</dbReference>
<evidence type="ECO:0000259" key="6">
    <source>
        <dbReference type="Pfam" id="PF07980"/>
    </source>
</evidence>
<dbReference type="AlphaFoldDB" id="A0A0Q1H8H1"/>
<sequence length="470" mass="52109">MKEMKKYIIALLTVVSFTILSCSESFLELPLQQAVENSEALTNLEDFESSITGLYNEISGSEYYGRYMLLIPDVMADDVKQNAQANRIEDYAEHIVRVSDGDANSLWTTMYAGINGANAIINSEVVVPDAVQDEQNHIIGEAYALRGLIYFDMVRFFAQHYTFTADASHLGVPIVLEFDSTGEPSRNSVNEVYNQVISDMTMAISLMDSDSRSGNSNTLSSTSVKALLARVYLYKEDWSNAEAMATDVIGSGEYNLVSNANYYDLWTNDNSSESIFEISMTEADNVGGGGLAGLYLPEIFGDYLPSNDVVSLYETEDARLSTFEEDPLLIGEFAPYRMIKYPDINGFDNVKVIRLAEVYLIRAEARAELGTNVAGAQDDLDAVHQRAVAAAADNADTGDALDDAIFLERRLELAFEGQRLWDLMRKKMDVVRTNCTSQTCLIPYASETVILPIPQNETDVNPNIEQNPGY</sequence>
<evidence type="ECO:0000259" key="7">
    <source>
        <dbReference type="Pfam" id="PF14322"/>
    </source>
</evidence>
<dbReference type="Gene3D" id="2.20.20.130">
    <property type="match status" value="1"/>
</dbReference>
<reference evidence="8 9" key="1">
    <citation type="submission" date="2015-04" db="EMBL/GenBank/DDBJ databases">
        <title>Complete genome of flavobacterium.</title>
        <authorList>
            <person name="Kwon Y.M."/>
            <person name="Kim S.-J."/>
        </authorList>
    </citation>
    <scope>NUCLEOTIDE SEQUENCE [LARGE SCALE GENOMIC DNA]</scope>
    <source>
        <strain evidence="8 9">DK169</strain>
    </source>
</reference>
<dbReference type="InterPro" id="IPR011990">
    <property type="entry name" value="TPR-like_helical_dom_sf"/>
</dbReference>
<dbReference type="GO" id="GO:0009279">
    <property type="term" value="C:cell outer membrane"/>
    <property type="evidence" value="ECO:0007669"/>
    <property type="project" value="UniProtKB-SubCell"/>
</dbReference>
<dbReference type="PROSITE" id="PS51257">
    <property type="entry name" value="PROKAR_LIPOPROTEIN"/>
    <property type="match status" value="1"/>
</dbReference>
<evidence type="ECO:0000313" key="9">
    <source>
        <dbReference type="Proteomes" id="UP000050827"/>
    </source>
</evidence>
<dbReference type="Pfam" id="PF07980">
    <property type="entry name" value="SusD_RagB"/>
    <property type="match status" value="1"/>
</dbReference>
<evidence type="ECO:0000256" key="1">
    <source>
        <dbReference type="ARBA" id="ARBA00004442"/>
    </source>
</evidence>
<keyword evidence="9" id="KW-1185">Reference proteome</keyword>
<accession>A0A0Q1H8H1</accession>
<feature type="domain" description="RagB/SusD" evidence="6">
    <location>
        <begin position="348"/>
        <end position="470"/>
    </location>
</feature>
<dbReference type="STRING" id="346185.AAY42_08860"/>
<dbReference type="InterPro" id="IPR012944">
    <property type="entry name" value="SusD_RagB_dom"/>
</dbReference>
<evidence type="ECO:0000256" key="4">
    <source>
        <dbReference type="ARBA" id="ARBA00023136"/>
    </source>
</evidence>
<evidence type="ECO:0008006" key="10">
    <source>
        <dbReference type="Google" id="ProtNLM"/>
    </source>
</evidence>
<gene>
    <name evidence="8" type="ORF">AAY42_08860</name>
</gene>
<keyword evidence="4" id="KW-0472">Membrane</keyword>
<protein>
    <recommendedName>
        <fullName evidence="10">Carbohydrate-binding protein SusD</fullName>
    </recommendedName>
</protein>
<dbReference type="Gene3D" id="1.25.40.900">
    <property type="match status" value="1"/>
</dbReference>